<reference evidence="1" key="2">
    <citation type="submission" date="2021-08" db="EMBL/GenBank/DDBJ databases">
        <authorList>
            <person name="Gostincar C."/>
            <person name="Sun X."/>
            <person name="Song Z."/>
            <person name="Gunde-Cimerman N."/>
        </authorList>
    </citation>
    <scope>NUCLEOTIDE SEQUENCE</scope>
    <source>
        <strain evidence="1">EXF-9911</strain>
    </source>
</reference>
<dbReference type="Proteomes" id="UP000779574">
    <property type="component" value="Unassembled WGS sequence"/>
</dbReference>
<accession>A0A9P8ESX3</accession>
<feature type="non-terminal residue" evidence="1">
    <location>
        <position position="187"/>
    </location>
</feature>
<dbReference type="EMBL" id="JAHFXF010000059">
    <property type="protein sequence ID" value="KAG9698205.1"/>
    <property type="molecule type" value="Genomic_DNA"/>
</dbReference>
<sequence length="187" mass="20847">MMGVEMTTQAELDEMTDTEREYKLGAMRHDGAGDSDLTVCVTAEVILLRMAELNVADGRCRKINGKYCFLGLDFEGDGHIGQGTTEIGLTKLWAADLEELGQNYRTTISSRHAIILESFGDHLCRKAQEKQIAIGNRLNTYPRWDFRGGPNTIKKCAYIFHAAHNTPPKLFSISIDSEIITQTNMAC</sequence>
<gene>
    <name evidence="1" type="ORF">KCU76_g2459</name>
</gene>
<name>A0A9P8ESX3_AURME</name>
<evidence type="ECO:0000313" key="2">
    <source>
        <dbReference type="Proteomes" id="UP000779574"/>
    </source>
</evidence>
<dbReference type="AlphaFoldDB" id="A0A9P8ESX3"/>
<comment type="caution">
    <text evidence="1">The sequence shown here is derived from an EMBL/GenBank/DDBJ whole genome shotgun (WGS) entry which is preliminary data.</text>
</comment>
<protein>
    <submittedName>
        <fullName evidence="1">Uncharacterized protein</fullName>
    </submittedName>
</protein>
<reference evidence="1" key="1">
    <citation type="journal article" date="2021" name="J Fungi (Basel)">
        <title>Virulence traits and population genomics of the black yeast Aureobasidium melanogenum.</title>
        <authorList>
            <person name="Cernosa A."/>
            <person name="Sun X."/>
            <person name="Gostincar C."/>
            <person name="Fang C."/>
            <person name="Gunde-Cimerman N."/>
            <person name="Song Z."/>
        </authorList>
    </citation>
    <scope>NUCLEOTIDE SEQUENCE</scope>
    <source>
        <strain evidence="1">EXF-9911</strain>
    </source>
</reference>
<dbReference type="OrthoDB" id="3915264at2759"/>
<proteinExistence type="predicted"/>
<evidence type="ECO:0000313" key="1">
    <source>
        <dbReference type="EMBL" id="KAG9698205.1"/>
    </source>
</evidence>
<organism evidence="1 2">
    <name type="scientific">Aureobasidium melanogenum</name>
    <name type="common">Aureobasidium pullulans var. melanogenum</name>
    <dbReference type="NCBI Taxonomy" id="46634"/>
    <lineage>
        <taxon>Eukaryota</taxon>
        <taxon>Fungi</taxon>
        <taxon>Dikarya</taxon>
        <taxon>Ascomycota</taxon>
        <taxon>Pezizomycotina</taxon>
        <taxon>Dothideomycetes</taxon>
        <taxon>Dothideomycetidae</taxon>
        <taxon>Dothideales</taxon>
        <taxon>Saccotheciaceae</taxon>
        <taxon>Aureobasidium</taxon>
    </lineage>
</organism>